<comment type="caution">
    <text evidence="2">The sequence shown here is derived from an EMBL/GenBank/DDBJ whole genome shotgun (WGS) entry which is preliminary data.</text>
</comment>
<proteinExistence type="predicted"/>
<evidence type="ECO:0000313" key="3">
    <source>
        <dbReference type="Proteomes" id="UP000018438"/>
    </source>
</evidence>
<evidence type="ECO:0000256" key="1">
    <source>
        <dbReference type="ARBA" id="ARBA00023125"/>
    </source>
</evidence>
<gene>
    <name evidence="2" type="ORF">F965_02647</name>
</gene>
<reference evidence="2 3" key="1">
    <citation type="submission" date="2013-02" db="EMBL/GenBank/DDBJ databases">
        <title>The Genome Sequence of Acinetobacter schindleri NIPH 900.</title>
        <authorList>
            <consortium name="The Broad Institute Genome Sequencing Platform"/>
            <consortium name="The Broad Institute Genome Sequencing Center for Infectious Disease"/>
            <person name="Cerqueira G."/>
            <person name="Feldgarden M."/>
            <person name="Courvalin P."/>
            <person name="Perichon B."/>
            <person name="Grillot-Courvalin C."/>
            <person name="Clermont D."/>
            <person name="Rocha E."/>
            <person name="Yoon E.-J."/>
            <person name="Nemec A."/>
            <person name="Walker B."/>
            <person name="Young S.K."/>
            <person name="Zeng Q."/>
            <person name="Gargeya S."/>
            <person name="Fitzgerald M."/>
            <person name="Haas B."/>
            <person name="Abouelleil A."/>
            <person name="Alvarado L."/>
            <person name="Arachchi H.M."/>
            <person name="Berlin A.M."/>
            <person name="Chapman S.B."/>
            <person name="Dewar J."/>
            <person name="Goldberg J."/>
            <person name="Griggs A."/>
            <person name="Gujja S."/>
            <person name="Hansen M."/>
            <person name="Howarth C."/>
            <person name="Imamovic A."/>
            <person name="Larimer J."/>
            <person name="McCowan C."/>
            <person name="Murphy C."/>
            <person name="Neiman D."/>
            <person name="Pearson M."/>
            <person name="Priest M."/>
            <person name="Roberts A."/>
            <person name="Saif S."/>
            <person name="Shea T."/>
            <person name="Sisk P."/>
            <person name="Sykes S."/>
            <person name="Wortman J."/>
            <person name="Nusbaum C."/>
            <person name="Birren B."/>
        </authorList>
    </citation>
    <scope>NUCLEOTIDE SEQUENCE [LARGE SCALE GENOMIC DNA]</scope>
    <source>
        <strain evidence="2 3">NIPH 900</strain>
    </source>
</reference>
<organism evidence="2 3">
    <name type="scientific">Acinetobacter schindleri NIPH 900</name>
    <dbReference type="NCBI Taxonomy" id="1217675"/>
    <lineage>
        <taxon>Bacteria</taxon>
        <taxon>Pseudomonadati</taxon>
        <taxon>Pseudomonadota</taxon>
        <taxon>Gammaproteobacteria</taxon>
        <taxon>Moraxellales</taxon>
        <taxon>Moraxellaceae</taxon>
        <taxon>Acinetobacter</taxon>
    </lineage>
</organism>
<dbReference type="InterPro" id="IPR036388">
    <property type="entry name" value="WH-like_DNA-bd_sf"/>
</dbReference>
<dbReference type="Gene3D" id="1.10.10.10">
    <property type="entry name" value="Winged helix-like DNA-binding domain superfamily/Winged helix DNA-binding domain"/>
    <property type="match status" value="1"/>
</dbReference>
<dbReference type="Proteomes" id="UP000018438">
    <property type="component" value="Unassembled WGS sequence"/>
</dbReference>
<dbReference type="SUPFAM" id="SSF46785">
    <property type="entry name" value="Winged helix' DNA-binding domain"/>
    <property type="match status" value="1"/>
</dbReference>
<dbReference type="PANTHER" id="PTHR33221">
    <property type="entry name" value="WINGED HELIX-TURN-HELIX TRANSCRIPTIONAL REGULATOR, RRF2 FAMILY"/>
    <property type="match status" value="1"/>
</dbReference>
<dbReference type="PANTHER" id="PTHR33221:SF4">
    <property type="entry name" value="HTH-TYPE TRANSCRIPTIONAL REPRESSOR NSRR"/>
    <property type="match status" value="1"/>
</dbReference>
<dbReference type="HOGENOM" id="CLU_107144_2_0_6"/>
<dbReference type="Pfam" id="PF02082">
    <property type="entry name" value="Rrf2"/>
    <property type="match status" value="1"/>
</dbReference>
<dbReference type="GO" id="GO:0003677">
    <property type="term" value="F:DNA binding"/>
    <property type="evidence" value="ECO:0007669"/>
    <property type="project" value="UniProtKB-KW"/>
</dbReference>
<keyword evidence="1" id="KW-0238">DNA-binding</keyword>
<dbReference type="AlphaFoldDB" id="N8XST2"/>
<evidence type="ECO:0008006" key="4">
    <source>
        <dbReference type="Google" id="ProtNLM"/>
    </source>
</evidence>
<dbReference type="InterPro" id="IPR036390">
    <property type="entry name" value="WH_DNA-bd_sf"/>
</dbReference>
<evidence type="ECO:0000313" key="2">
    <source>
        <dbReference type="EMBL" id="ENV12084.1"/>
    </source>
</evidence>
<sequence>MYIAQPKEMPYTIAELANELQVSENHAMKIVHFMAKQDWLITTRGRGGGIRMNPLTLKIPLGQVVRILQQDSQVVECNTPPCVLRKNCGLKGILDDAVEQFYASLEQYTLSEVVIPLQGHYSIQSPIGLINL</sequence>
<protein>
    <recommendedName>
        <fullName evidence="4">Rrf2 family protein</fullName>
    </recommendedName>
</protein>
<keyword evidence="3" id="KW-1185">Reference proteome</keyword>
<dbReference type="GO" id="GO:0005829">
    <property type="term" value="C:cytosol"/>
    <property type="evidence" value="ECO:0007669"/>
    <property type="project" value="TreeGrafter"/>
</dbReference>
<dbReference type="PROSITE" id="PS51197">
    <property type="entry name" value="HTH_RRF2_2"/>
    <property type="match status" value="1"/>
</dbReference>
<dbReference type="GO" id="GO:0003700">
    <property type="term" value="F:DNA-binding transcription factor activity"/>
    <property type="evidence" value="ECO:0007669"/>
    <property type="project" value="TreeGrafter"/>
</dbReference>
<dbReference type="InterPro" id="IPR000944">
    <property type="entry name" value="Tscrpt_reg_Rrf2"/>
</dbReference>
<dbReference type="PATRIC" id="fig|1217675.3.peg.2564"/>
<name>N8XST2_9GAMM</name>
<accession>N8XST2</accession>
<dbReference type="EMBL" id="APPI01000023">
    <property type="protein sequence ID" value="ENV12084.1"/>
    <property type="molecule type" value="Genomic_DNA"/>
</dbReference>